<keyword evidence="2" id="KW-0964">Secreted</keyword>
<evidence type="ECO:0000256" key="1">
    <source>
        <dbReference type="ARBA" id="ARBA00004613"/>
    </source>
</evidence>
<organism evidence="9 10">
    <name type="scientific">Cymbomonas tetramitiformis</name>
    <dbReference type="NCBI Taxonomy" id="36881"/>
    <lineage>
        <taxon>Eukaryota</taxon>
        <taxon>Viridiplantae</taxon>
        <taxon>Chlorophyta</taxon>
        <taxon>Pyramimonadophyceae</taxon>
        <taxon>Pyramimonadales</taxon>
        <taxon>Pyramimonadaceae</taxon>
        <taxon>Cymbomonas</taxon>
    </lineage>
</organism>
<gene>
    <name evidence="9" type="ORF">CYMTET_26806</name>
</gene>
<keyword evidence="5" id="KW-0378">Hydrolase</keyword>
<dbReference type="GO" id="GO:0045493">
    <property type="term" value="P:xylan catabolic process"/>
    <property type="evidence" value="ECO:0007669"/>
    <property type="project" value="UniProtKB-KW"/>
</dbReference>
<dbReference type="GO" id="GO:0005576">
    <property type="term" value="C:extracellular region"/>
    <property type="evidence" value="ECO:0007669"/>
    <property type="project" value="UniProtKB-SubCell"/>
</dbReference>
<dbReference type="InterPro" id="IPR001375">
    <property type="entry name" value="Peptidase_S9_cat"/>
</dbReference>
<dbReference type="Gene3D" id="3.40.50.1820">
    <property type="entry name" value="alpha/beta hydrolase"/>
    <property type="match status" value="1"/>
</dbReference>
<dbReference type="InterPro" id="IPR029058">
    <property type="entry name" value="AB_hydrolase_fold"/>
</dbReference>
<dbReference type="AlphaFoldDB" id="A0AAE0KXM2"/>
<keyword evidence="7" id="KW-0624">Polysaccharide degradation</keyword>
<protein>
    <recommendedName>
        <fullName evidence="8">Peptidase S9 prolyl oligopeptidase catalytic domain-containing protein</fullName>
    </recommendedName>
</protein>
<comment type="caution">
    <text evidence="9">The sequence shown here is derived from an EMBL/GenBank/DDBJ whole genome shotgun (WGS) entry which is preliminary data.</text>
</comment>
<keyword evidence="6" id="KW-0119">Carbohydrate metabolism</keyword>
<evidence type="ECO:0000256" key="2">
    <source>
        <dbReference type="ARBA" id="ARBA00022525"/>
    </source>
</evidence>
<dbReference type="EMBL" id="LGRX02014539">
    <property type="protein sequence ID" value="KAK3264452.1"/>
    <property type="molecule type" value="Genomic_DNA"/>
</dbReference>
<evidence type="ECO:0000313" key="10">
    <source>
        <dbReference type="Proteomes" id="UP001190700"/>
    </source>
</evidence>
<reference evidence="9 10" key="1">
    <citation type="journal article" date="2015" name="Genome Biol. Evol.">
        <title>Comparative Genomics of a Bacterivorous Green Alga Reveals Evolutionary Causalities and Consequences of Phago-Mixotrophic Mode of Nutrition.</title>
        <authorList>
            <person name="Burns J.A."/>
            <person name="Paasch A."/>
            <person name="Narechania A."/>
            <person name="Kim E."/>
        </authorList>
    </citation>
    <scope>NUCLEOTIDE SEQUENCE [LARGE SCALE GENOMIC DNA]</scope>
    <source>
        <strain evidence="9 10">PLY_AMNH</strain>
    </source>
</reference>
<evidence type="ECO:0000259" key="8">
    <source>
        <dbReference type="Pfam" id="PF00326"/>
    </source>
</evidence>
<evidence type="ECO:0000313" key="9">
    <source>
        <dbReference type="EMBL" id="KAK3264452.1"/>
    </source>
</evidence>
<proteinExistence type="predicted"/>
<name>A0AAE0KXM2_9CHLO</name>
<dbReference type="PANTHER" id="PTHR38050:SF2">
    <property type="entry name" value="FERULOYL ESTERASE C-RELATED"/>
    <property type="match status" value="1"/>
</dbReference>
<dbReference type="InterPro" id="IPR043595">
    <property type="entry name" value="FaeB/C/D"/>
</dbReference>
<dbReference type="GO" id="GO:0006508">
    <property type="term" value="P:proteolysis"/>
    <property type="evidence" value="ECO:0007669"/>
    <property type="project" value="InterPro"/>
</dbReference>
<keyword evidence="10" id="KW-1185">Reference proteome</keyword>
<evidence type="ECO:0000256" key="3">
    <source>
        <dbReference type="ARBA" id="ARBA00022651"/>
    </source>
</evidence>
<dbReference type="SUPFAM" id="SSF53474">
    <property type="entry name" value="alpha/beta-Hydrolases"/>
    <property type="match status" value="1"/>
</dbReference>
<comment type="subcellular location">
    <subcellularLocation>
        <location evidence="1">Secreted</location>
    </subcellularLocation>
</comment>
<feature type="domain" description="Peptidase S9 prolyl oligopeptidase catalytic" evidence="8">
    <location>
        <begin position="45"/>
        <end position="129"/>
    </location>
</feature>
<keyword evidence="4" id="KW-0732">Signal</keyword>
<evidence type="ECO:0000256" key="5">
    <source>
        <dbReference type="ARBA" id="ARBA00022801"/>
    </source>
</evidence>
<accession>A0AAE0KXM2</accession>
<dbReference type="Proteomes" id="UP001190700">
    <property type="component" value="Unassembled WGS sequence"/>
</dbReference>
<evidence type="ECO:0000256" key="7">
    <source>
        <dbReference type="ARBA" id="ARBA00023326"/>
    </source>
</evidence>
<dbReference type="PANTHER" id="PTHR38050">
    <property type="match status" value="1"/>
</dbReference>
<keyword evidence="3" id="KW-0858">Xylan degradation</keyword>
<dbReference type="GO" id="GO:0030600">
    <property type="term" value="F:feruloyl esterase activity"/>
    <property type="evidence" value="ECO:0007669"/>
    <property type="project" value="InterPro"/>
</dbReference>
<dbReference type="GO" id="GO:0008236">
    <property type="term" value="F:serine-type peptidase activity"/>
    <property type="evidence" value="ECO:0007669"/>
    <property type="project" value="InterPro"/>
</dbReference>
<evidence type="ECO:0000256" key="6">
    <source>
        <dbReference type="ARBA" id="ARBA00023277"/>
    </source>
</evidence>
<dbReference type="Pfam" id="PF00326">
    <property type="entry name" value="Peptidase_S9"/>
    <property type="match status" value="1"/>
</dbReference>
<sequence length="292" mass="32529">MRVYSLYVPQTTCDAQKPAPLVVAVPCFGCDSSTFDEYHDLCDEYGFILASPRGTGSVPSFNAQHCCGEALDNKMDDVGFIIKMVEELARELGSLSSSDVFAIGWSNGGYLISLIAMHPASPFKAIAPISGHQYHGYQNITSPLPVFMHHSRNDRFVRYTGCCTDHSKPRCCCGIPDDSPPSCTSAQEVFDQWASDVNHCKGSSYTAYEDHSTGVTCFSVDGCQASSHLCQYRYHGHFNSPRHEFPLRMRQAIFSFFLRETCSSSKPYIEKRVDEIYSTSFAQSFCLVTDRI</sequence>
<evidence type="ECO:0000256" key="4">
    <source>
        <dbReference type="ARBA" id="ARBA00022729"/>
    </source>
</evidence>